<evidence type="ECO:0000256" key="3">
    <source>
        <dbReference type="ARBA" id="ARBA00023002"/>
    </source>
</evidence>
<dbReference type="GO" id="GO:0051539">
    <property type="term" value="F:4 iron, 4 sulfur cluster binding"/>
    <property type="evidence" value="ECO:0007669"/>
    <property type="project" value="UniProtKB-KW"/>
</dbReference>
<dbReference type="AlphaFoldDB" id="A0A9E8KKI7"/>
<dbReference type="EMBL" id="CP101527">
    <property type="protein sequence ID" value="UZW76206.1"/>
    <property type="molecule type" value="Genomic_DNA"/>
</dbReference>
<dbReference type="PANTHER" id="PTHR43105:SF9">
    <property type="entry name" value="NADPH-FE(3+) OXIDOREDUCTASE SUBUNIT ALPHA"/>
    <property type="match status" value="1"/>
</dbReference>
<dbReference type="SMART" id="SM00926">
    <property type="entry name" value="Molybdop_Fe4S4"/>
    <property type="match status" value="1"/>
</dbReference>
<dbReference type="Gene3D" id="2.20.25.90">
    <property type="entry name" value="ADC-like domains"/>
    <property type="match status" value="1"/>
</dbReference>
<evidence type="ECO:0000313" key="8">
    <source>
        <dbReference type="Proteomes" id="UP001164472"/>
    </source>
</evidence>
<evidence type="ECO:0000256" key="5">
    <source>
        <dbReference type="ARBA" id="ARBA00023014"/>
    </source>
</evidence>
<evidence type="ECO:0000256" key="4">
    <source>
        <dbReference type="ARBA" id="ARBA00023004"/>
    </source>
</evidence>
<sequence length="768" mass="85367">MSDWKPSACILCEMMCGVEILPSEDNTIAKVKGNKNHPGSKGYVCNKAGRLAHYQNGKDRILEPLRRKADGSFETVSWDTAIAEISEKLLSIKEIYGGDKILYLTGGQGNHISGVYGSGFRAALGSIYRSSPIAQEKTGEIWVNNQMFRSTSAGAVRSDCENAEVAIYLGKNPWHTHGFHQCRKKLQKLSKDDNHKMVVIDPRRSESADIADMHLAVKNGTDAWMLAALIAILVQEDWVDHPWMAKHTVGYDHIKPLFSNIPIAEYCEQCGIEESQLRLLAQWIHQAESVGVWEDLGVQMNINSTLVSYLHRLLLTITGNFGKKGAQFISLPLVNVTNPVFRGLQRAVPKFSGENFSLPDYRTPVTGARVIGSLIPCNVVSEEILTDHPDRTRAVWINGTNVVHSYAGSRNMEQALRSAELTVLVDVAMTETAMQADYVLPAPTQYEKAEMSMLQFEFPHNIAYLRHPVFDAPETVMEESEIYVRLCEAMGVMPDDVIRAFDLALQSNEQDFLELLEKTLDQQPQLAKIMPLILYRTLGKTLPKGMAAAAGYLPFCLNLALSYPDAVKGAGHQGEGMELGWNLFKALSNSPDGTVITDEPWEASFGRLGDAEQKIHLKVPDLFPEIEALDQGFEPLTNSQFPFVLSSGERRDYTANGVYRDPTWRKKDFDCALRMSPADAEEMGLESGQLVRITTRQGEAETVLEVNDRMRNGHISIPNGGGLINNLNTDQPLEMIGPSTNDLTPVDHRDEIAGTPWHKYVPARVELA</sequence>
<dbReference type="InterPro" id="IPR006656">
    <property type="entry name" value="Mopterin_OxRdtase"/>
</dbReference>
<dbReference type="Pfam" id="PF04879">
    <property type="entry name" value="Molybdop_Fe4S4"/>
    <property type="match status" value="1"/>
</dbReference>
<dbReference type="Proteomes" id="UP001164472">
    <property type="component" value="Chromosome"/>
</dbReference>
<name>A0A9E8KKI7_9ALTE</name>
<keyword evidence="4" id="KW-0408">Iron</keyword>
<evidence type="ECO:0000259" key="6">
    <source>
        <dbReference type="PROSITE" id="PS51669"/>
    </source>
</evidence>
<dbReference type="InterPro" id="IPR006657">
    <property type="entry name" value="MoPterin_dinucl-bd_dom"/>
</dbReference>
<dbReference type="GO" id="GO:0045333">
    <property type="term" value="P:cellular respiration"/>
    <property type="evidence" value="ECO:0007669"/>
    <property type="project" value="UniProtKB-ARBA"/>
</dbReference>
<dbReference type="PANTHER" id="PTHR43105">
    <property type="entry name" value="RESPIRATORY NITRATE REDUCTASE"/>
    <property type="match status" value="1"/>
</dbReference>
<evidence type="ECO:0000256" key="2">
    <source>
        <dbReference type="ARBA" id="ARBA00022723"/>
    </source>
</evidence>
<dbReference type="SUPFAM" id="SSF53706">
    <property type="entry name" value="Formate dehydrogenase/DMSO reductase, domains 1-3"/>
    <property type="match status" value="1"/>
</dbReference>
<organism evidence="7 8">
    <name type="scientific">Alkalimarinus sediminis</name>
    <dbReference type="NCBI Taxonomy" id="1632866"/>
    <lineage>
        <taxon>Bacteria</taxon>
        <taxon>Pseudomonadati</taxon>
        <taxon>Pseudomonadota</taxon>
        <taxon>Gammaproteobacteria</taxon>
        <taxon>Alteromonadales</taxon>
        <taxon>Alteromonadaceae</taxon>
        <taxon>Alkalimarinus</taxon>
    </lineage>
</organism>
<keyword evidence="3" id="KW-0560">Oxidoreductase</keyword>
<keyword evidence="8" id="KW-1185">Reference proteome</keyword>
<protein>
    <submittedName>
        <fullName evidence="7">Molybdopterin-dependent oxidoreductase</fullName>
    </submittedName>
</protein>
<dbReference type="SUPFAM" id="SSF50692">
    <property type="entry name" value="ADC-like"/>
    <property type="match status" value="1"/>
</dbReference>
<proteinExistence type="predicted"/>
<dbReference type="GO" id="GO:1990204">
    <property type="term" value="C:oxidoreductase complex"/>
    <property type="evidence" value="ECO:0007669"/>
    <property type="project" value="UniProtKB-ARBA"/>
</dbReference>
<dbReference type="KEGG" id="asem:NNL22_06400"/>
<keyword evidence="5" id="KW-0411">Iron-sulfur</keyword>
<dbReference type="Pfam" id="PF01568">
    <property type="entry name" value="Molydop_binding"/>
    <property type="match status" value="1"/>
</dbReference>
<dbReference type="Gene3D" id="2.40.40.20">
    <property type="match status" value="1"/>
</dbReference>
<feature type="domain" description="4Fe-4S Mo/W bis-MGD-type" evidence="6">
    <location>
        <begin position="2"/>
        <end position="59"/>
    </location>
</feature>
<dbReference type="RefSeq" id="WP_203172654.1">
    <property type="nucleotide sequence ID" value="NZ_CP101527.1"/>
</dbReference>
<dbReference type="GO" id="GO:0016491">
    <property type="term" value="F:oxidoreductase activity"/>
    <property type="evidence" value="ECO:0007669"/>
    <property type="project" value="UniProtKB-KW"/>
</dbReference>
<keyword evidence="2" id="KW-0479">Metal-binding</keyword>
<dbReference type="GO" id="GO:0016020">
    <property type="term" value="C:membrane"/>
    <property type="evidence" value="ECO:0007669"/>
    <property type="project" value="TreeGrafter"/>
</dbReference>
<evidence type="ECO:0000256" key="1">
    <source>
        <dbReference type="ARBA" id="ARBA00022485"/>
    </source>
</evidence>
<dbReference type="Gene3D" id="3.40.228.10">
    <property type="entry name" value="Dimethylsulfoxide Reductase, domain 2"/>
    <property type="match status" value="1"/>
</dbReference>
<dbReference type="Gene3D" id="3.40.50.740">
    <property type="match status" value="1"/>
</dbReference>
<keyword evidence="1" id="KW-0004">4Fe-4S</keyword>
<evidence type="ECO:0000313" key="7">
    <source>
        <dbReference type="EMBL" id="UZW76206.1"/>
    </source>
</evidence>
<dbReference type="PROSITE" id="PS51669">
    <property type="entry name" value="4FE4S_MOW_BIS_MGD"/>
    <property type="match status" value="1"/>
</dbReference>
<dbReference type="InterPro" id="IPR009010">
    <property type="entry name" value="Asp_de-COase-like_dom_sf"/>
</dbReference>
<accession>A0A9E8KKI7</accession>
<dbReference type="GO" id="GO:0046872">
    <property type="term" value="F:metal ion binding"/>
    <property type="evidence" value="ECO:0007669"/>
    <property type="project" value="UniProtKB-KW"/>
</dbReference>
<dbReference type="InterPro" id="IPR006963">
    <property type="entry name" value="Mopterin_OxRdtase_4Fe-4S_dom"/>
</dbReference>
<dbReference type="GO" id="GO:0043546">
    <property type="term" value="F:molybdopterin cofactor binding"/>
    <property type="evidence" value="ECO:0007669"/>
    <property type="project" value="InterPro"/>
</dbReference>
<gene>
    <name evidence="7" type="ORF">NNL22_06400</name>
</gene>
<dbReference type="InterPro" id="IPR050123">
    <property type="entry name" value="Prok_molybdopt-oxidoreductase"/>
</dbReference>
<dbReference type="Pfam" id="PF00384">
    <property type="entry name" value="Molybdopterin"/>
    <property type="match status" value="1"/>
</dbReference>
<reference evidence="7" key="1">
    <citation type="submission" date="2022-07" db="EMBL/GenBank/DDBJ databases">
        <title>Alkalimarinus sp. nov., isolated from gut of a Alitta virens.</title>
        <authorList>
            <person name="Yang A.I."/>
            <person name="Shin N.-R."/>
        </authorList>
    </citation>
    <scope>NUCLEOTIDE SEQUENCE</scope>
    <source>
        <strain evidence="7">FA028</strain>
    </source>
</reference>